<evidence type="ECO:0008006" key="3">
    <source>
        <dbReference type="Google" id="ProtNLM"/>
    </source>
</evidence>
<dbReference type="RefSeq" id="WP_052604275.1">
    <property type="nucleotide sequence ID" value="NZ_JXYS01000011.1"/>
</dbReference>
<reference evidence="1 2" key="1">
    <citation type="submission" date="2015-01" db="EMBL/GenBank/DDBJ databases">
        <title>Draft genome of the acidophilic iron oxidizer Acidithrix ferrooxidans strain Py-F3.</title>
        <authorList>
            <person name="Poehlein A."/>
            <person name="Eisen S."/>
            <person name="Schloemann M."/>
            <person name="Johnson B.D."/>
            <person name="Daniel R."/>
            <person name="Muehling M."/>
        </authorList>
    </citation>
    <scope>NUCLEOTIDE SEQUENCE [LARGE SCALE GENOMIC DNA]</scope>
    <source>
        <strain evidence="1 2">Py-F3</strain>
    </source>
</reference>
<dbReference type="Proteomes" id="UP000032360">
    <property type="component" value="Unassembled WGS sequence"/>
</dbReference>
<comment type="caution">
    <text evidence="1">The sequence shown here is derived from an EMBL/GenBank/DDBJ whole genome shotgun (WGS) entry which is preliminary data.</text>
</comment>
<dbReference type="PANTHER" id="PTHR36454:SF1">
    <property type="entry name" value="DUF1015 DOMAIN-CONTAINING PROTEIN"/>
    <property type="match status" value="1"/>
</dbReference>
<dbReference type="AlphaFoldDB" id="A0A0D8HLL0"/>
<organism evidence="1 2">
    <name type="scientific">Acidithrix ferrooxidans</name>
    <dbReference type="NCBI Taxonomy" id="1280514"/>
    <lineage>
        <taxon>Bacteria</taxon>
        <taxon>Bacillati</taxon>
        <taxon>Actinomycetota</taxon>
        <taxon>Acidimicrobiia</taxon>
        <taxon>Acidimicrobiales</taxon>
        <taxon>Acidimicrobiaceae</taxon>
        <taxon>Acidithrix</taxon>
    </lineage>
</organism>
<gene>
    <name evidence="1" type="ORF">AXFE_04750</name>
</gene>
<dbReference type="PATRIC" id="fig|1280514.3.peg.657"/>
<evidence type="ECO:0000313" key="1">
    <source>
        <dbReference type="EMBL" id="KJF18637.1"/>
    </source>
</evidence>
<accession>A0A0D8HLL0</accession>
<sequence length="358" mass="39555">MHNFRDFRAIRANTEELSFARLSSNEAFEPDDLVEDEESSYYLYEISKWSQTCEPLRVMGVVGILRITNLPDQKGYETEIITDEALYSSTDPFSEILTHEQTLDEATANFTIAPSLAKEGVGPIWALIDSEIIQEVAPMKIGPISRTQDDDSYAHRIFVLPQPSAKALIKGAIESSQIILADGHHRIQRAKVELASQPAGSAIEMIAFVCAIDQASHLIRPIHRIFSVSWSNDEIESALLELKEHFTGASIDLPGPYVTLITSNTKMKLPISSSISTALSLVEERLGADESAKIEYSSDEDYAISKATAPGVIAMICPKTPIEEIVDSAINHRPLRAKSTLFYPKPLPALILKEADNQ</sequence>
<dbReference type="Pfam" id="PF06245">
    <property type="entry name" value="DUF1015"/>
    <property type="match status" value="1"/>
</dbReference>
<name>A0A0D8HLL0_9ACTN</name>
<dbReference type="STRING" id="1280514.AXFE_04750"/>
<dbReference type="OrthoDB" id="9781616at2"/>
<dbReference type="PANTHER" id="PTHR36454">
    <property type="entry name" value="LMO2823 PROTEIN"/>
    <property type="match status" value="1"/>
</dbReference>
<dbReference type="EMBL" id="JXYS01000011">
    <property type="protein sequence ID" value="KJF18637.1"/>
    <property type="molecule type" value="Genomic_DNA"/>
</dbReference>
<proteinExistence type="predicted"/>
<keyword evidence="2" id="KW-1185">Reference proteome</keyword>
<dbReference type="InterPro" id="IPR008323">
    <property type="entry name" value="UCP033563"/>
</dbReference>
<evidence type="ECO:0000313" key="2">
    <source>
        <dbReference type="Proteomes" id="UP000032360"/>
    </source>
</evidence>
<protein>
    <recommendedName>
        <fullName evidence="3">DUF1015 family protein</fullName>
    </recommendedName>
</protein>